<reference evidence="2" key="1">
    <citation type="submission" date="2016-11" db="EMBL/GenBank/DDBJ databases">
        <authorList>
            <person name="Varghese N."/>
            <person name="Submissions S."/>
        </authorList>
    </citation>
    <scope>NUCLEOTIDE SEQUENCE [LARGE SCALE GENOMIC DNA]</scope>
    <source>
        <strain evidence="2">DSM 8595</strain>
    </source>
</reference>
<accession>A0A1N6IE45</accession>
<gene>
    <name evidence="1" type="ORF">SAMN05443544_3935</name>
</gene>
<dbReference type="AlphaFoldDB" id="A0A1N6IE45"/>
<dbReference type="OrthoDB" id="9809421at2"/>
<name>A0A1N6IE45_9MICO</name>
<proteinExistence type="predicted"/>
<dbReference type="Proteomes" id="UP000184699">
    <property type="component" value="Unassembled WGS sequence"/>
</dbReference>
<sequence>MRVGVYVDGFNLYYGARKLCGRSTAGWRWLDLQQLAASVVAAESGWAGAVVERVVYCTARINGASNPGGQRDQDTYIRALQASGAVHELSMGNYVSRVSTAPLATADRKGRPVITNPAWPLMVQDGGGAPQPGAVFMASVARREEKGSDVNVASHLLLDVLEGRVDAAVVISNDSDLEFPVVEARKRVPVGLVNPTVGFRAGKLGGAISDGVGSHWWYQLTEADLKAAQLPETVGKLTRPAGW</sequence>
<evidence type="ECO:0000313" key="2">
    <source>
        <dbReference type="Proteomes" id="UP000184699"/>
    </source>
</evidence>
<evidence type="ECO:0000313" key="1">
    <source>
        <dbReference type="EMBL" id="SIO30293.1"/>
    </source>
</evidence>
<dbReference type="Gene3D" id="3.40.50.1010">
    <property type="entry name" value="5'-nuclease"/>
    <property type="match status" value="1"/>
</dbReference>
<protein>
    <submittedName>
        <fullName evidence="1">NYN domain-containing protein</fullName>
    </submittedName>
</protein>
<dbReference type="EMBL" id="FSRJ01000007">
    <property type="protein sequence ID" value="SIO30293.1"/>
    <property type="molecule type" value="Genomic_DNA"/>
</dbReference>
<dbReference type="CDD" id="cd18722">
    <property type="entry name" value="PIN_NicB-like"/>
    <property type="match status" value="1"/>
</dbReference>
<organism evidence="1 2">
    <name type="scientific">Agromyces cerinus subsp. cerinus</name>
    <dbReference type="NCBI Taxonomy" id="232089"/>
    <lineage>
        <taxon>Bacteria</taxon>
        <taxon>Bacillati</taxon>
        <taxon>Actinomycetota</taxon>
        <taxon>Actinomycetes</taxon>
        <taxon>Micrococcales</taxon>
        <taxon>Microbacteriaceae</taxon>
        <taxon>Agromyces</taxon>
    </lineage>
</organism>
<dbReference type="STRING" id="232089.SAMN05443544_3935"/>
<dbReference type="RefSeq" id="WP_074262079.1">
    <property type="nucleotide sequence ID" value="NZ_FSRJ01000007.1"/>
</dbReference>
<keyword evidence="2" id="KW-1185">Reference proteome</keyword>